<dbReference type="EC" id="3.2.1.52" evidence="3"/>
<gene>
    <name evidence="7" type="primary">nagZ</name>
    <name evidence="7" type="ORF">K1W69_08120</name>
</gene>
<comment type="similarity">
    <text evidence="2">Belongs to the glycosyl hydrolase 3 family.</text>
</comment>
<dbReference type="PANTHER" id="PTHR30480">
    <property type="entry name" value="BETA-HEXOSAMINIDASE-RELATED"/>
    <property type="match status" value="1"/>
</dbReference>
<dbReference type="PANTHER" id="PTHR30480:SF13">
    <property type="entry name" value="BETA-HEXOSAMINIDASE"/>
    <property type="match status" value="1"/>
</dbReference>
<dbReference type="GO" id="GO:0009254">
    <property type="term" value="P:peptidoglycan turnover"/>
    <property type="evidence" value="ECO:0007669"/>
    <property type="project" value="TreeGrafter"/>
</dbReference>
<dbReference type="InterPro" id="IPR019800">
    <property type="entry name" value="Glyco_hydro_3_AS"/>
</dbReference>
<comment type="caution">
    <text evidence="7">The sequence shown here is derived from an EMBL/GenBank/DDBJ whole genome shotgun (WGS) entry which is preliminary data.</text>
</comment>
<evidence type="ECO:0000313" key="8">
    <source>
        <dbReference type="Proteomes" id="UP001196509"/>
    </source>
</evidence>
<evidence type="ECO:0000256" key="3">
    <source>
        <dbReference type="ARBA" id="ARBA00012663"/>
    </source>
</evidence>
<evidence type="ECO:0000256" key="4">
    <source>
        <dbReference type="ARBA" id="ARBA00022801"/>
    </source>
</evidence>
<sequence>MSESKAMILGCGGLALTDDERAFFTKERPWGFILFARNIGDAEQVRLLVSDLRACVERSDAPVLVDQEGGRVQRLRPPLAPQYPAASVLGDLYCVDKGKGLRAAWLLSRLHAIDLAKLGITVDCLPVLDVPVAGSHDVIGNRAYGHDPHLVSAMGAAAMEGLIAGGVLPVIKHMPGHGRANVDSHHDLPQVDAALSDLEASDFIPFMALAASAPMAMTAHVVYTGIDPVGPATTSRRVIEDIIRAKLGFDGLLMSDDISMKALSGDFASKTSAIFQAGCDVILHCNGSMDEMPDVADNTPVLQGKSLQRADRVMSMFKAPQAADEAALRAEFDDLLSANTVMV</sequence>
<dbReference type="RefSeq" id="WP_220227768.1">
    <property type="nucleotide sequence ID" value="NZ_JAICBX010000001.1"/>
</dbReference>
<keyword evidence="4 7" id="KW-0378">Hydrolase</keyword>
<dbReference type="InterPro" id="IPR001764">
    <property type="entry name" value="Glyco_hydro_3_N"/>
</dbReference>
<accession>A0AAE3CZZ0</accession>
<dbReference type="GO" id="GO:0005975">
    <property type="term" value="P:carbohydrate metabolic process"/>
    <property type="evidence" value="ECO:0007669"/>
    <property type="project" value="InterPro"/>
</dbReference>
<name>A0AAE3CZZ0_9HYPH</name>
<dbReference type="GO" id="GO:0004563">
    <property type="term" value="F:beta-N-acetylhexosaminidase activity"/>
    <property type="evidence" value="ECO:0007669"/>
    <property type="project" value="UniProtKB-EC"/>
</dbReference>
<dbReference type="Proteomes" id="UP001196509">
    <property type="component" value="Unassembled WGS sequence"/>
</dbReference>
<dbReference type="Gene3D" id="3.20.20.300">
    <property type="entry name" value="Glycoside hydrolase, family 3, N-terminal domain"/>
    <property type="match status" value="1"/>
</dbReference>
<dbReference type="InterPro" id="IPR017853">
    <property type="entry name" value="GH"/>
</dbReference>
<dbReference type="InterPro" id="IPR050226">
    <property type="entry name" value="NagZ_Beta-hexosaminidase"/>
</dbReference>
<dbReference type="Pfam" id="PF00933">
    <property type="entry name" value="Glyco_hydro_3"/>
    <property type="match status" value="1"/>
</dbReference>
<dbReference type="SUPFAM" id="SSF51445">
    <property type="entry name" value="(Trans)glycosidases"/>
    <property type="match status" value="1"/>
</dbReference>
<evidence type="ECO:0000256" key="5">
    <source>
        <dbReference type="ARBA" id="ARBA00023295"/>
    </source>
</evidence>
<feature type="domain" description="Glycoside hydrolase family 3 N-terminal" evidence="6">
    <location>
        <begin position="18"/>
        <end position="315"/>
    </location>
</feature>
<organism evidence="7 8">
    <name type="scientific">Flavimaribacter sediminis</name>
    <dbReference type="NCBI Taxonomy" id="2865987"/>
    <lineage>
        <taxon>Bacteria</taxon>
        <taxon>Pseudomonadati</taxon>
        <taxon>Pseudomonadota</taxon>
        <taxon>Alphaproteobacteria</taxon>
        <taxon>Hyphomicrobiales</taxon>
        <taxon>Rhizobiaceae</taxon>
        <taxon>Flavimaribacter</taxon>
    </lineage>
</organism>
<evidence type="ECO:0000256" key="1">
    <source>
        <dbReference type="ARBA" id="ARBA00001231"/>
    </source>
</evidence>
<dbReference type="AlphaFoldDB" id="A0AAE3CZZ0"/>
<dbReference type="NCBIfam" id="NF003740">
    <property type="entry name" value="PRK05337.1"/>
    <property type="match status" value="1"/>
</dbReference>
<dbReference type="PROSITE" id="PS00775">
    <property type="entry name" value="GLYCOSYL_HYDROL_F3"/>
    <property type="match status" value="1"/>
</dbReference>
<evidence type="ECO:0000256" key="2">
    <source>
        <dbReference type="ARBA" id="ARBA00005336"/>
    </source>
</evidence>
<dbReference type="EMBL" id="JAICBX010000001">
    <property type="protein sequence ID" value="MBW8637149.1"/>
    <property type="molecule type" value="Genomic_DNA"/>
</dbReference>
<protein>
    <recommendedName>
        <fullName evidence="3">beta-N-acetylhexosaminidase</fullName>
        <ecNumber evidence="3">3.2.1.52</ecNumber>
    </recommendedName>
</protein>
<evidence type="ECO:0000313" key="7">
    <source>
        <dbReference type="EMBL" id="MBW8637149.1"/>
    </source>
</evidence>
<evidence type="ECO:0000259" key="6">
    <source>
        <dbReference type="Pfam" id="PF00933"/>
    </source>
</evidence>
<keyword evidence="5 7" id="KW-0326">Glycosidase</keyword>
<comment type="catalytic activity">
    <reaction evidence="1">
        <text>Hydrolysis of terminal non-reducing N-acetyl-D-hexosamine residues in N-acetyl-beta-D-hexosaminides.</text>
        <dbReference type="EC" id="3.2.1.52"/>
    </reaction>
</comment>
<reference evidence="7" key="1">
    <citation type="submission" date="2021-08" db="EMBL/GenBank/DDBJ databases">
        <title>Hoeflea bacterium WL0058 sp. nov., isolated from the sediment.</title>
        <authorList>
            <person name="Wang L."/>
            <person name="Zhang D."/>
        </authorList>
    </citation>
    <scope>NUCLEOTIDE SEQUENCE</scope>
    <source>
        <strain evidence="7">WL0058</strain>
    </source>
</reference>
<dbReference type="InterPro" id="IPR036962">
    <property type="entry name" value="Glyco_hydro_3_N_sf"/>
</dbReference>
<keyword evidence="8" id="KW-1185">Reference proteome</keyword>
<proteinExistence type="inferred from homology"/>